<accession>A0A1U7P4V3</accession>
<evidence type="ECO:0000313" key="1">
    <source>
        <dbReference type="EMBL" id="OLV20201.1"/>
    </source>
</evidence>
<sequence length="53" mass="6083">MTLDTRPICPHCQCRIPWRQVCGCAAARAARLKKKAERERLAELRRIAPNQVP</sequence>
<dbReference type="RefSeq" id="WP_175607326.1">
    <property type="nucleotide sequence ID" value="NZ_MSTI01000007.1"/>
</dbReference>
<reference evidence="1 2" key="1">
    <citation type="submission" date="2017-01" db="EMBL/GenBank/DDBJ databases">
        <title>Genome Analysis of Deinococcus marmoris KOPRI26562.</title>
        <authorList>
            <person name="Kim J.H."/>
            <person name="Oh H.-M."/>
        </authorList>
    </citation>
    <scope>NUCLEOTIDE SEQUENCE [LARGE SCALE GENOMIC DNA]</scope>
    <source>
        <strain evidence="1 2">KOPRI26562</strain>
    </source>
</reference>
<keyword evidence="2" id="KW-1185">Reference proteome</keyword>
<dbReference type="Proteomes" id="UP000186607">
    <property type="component" value="Unassembled WGS sequence"/>
</dbReference>
<organism evidence="1 2">
    <name type="scientific">Deinococcus marmoris</name>
    <dbReference type="NCBI Taxonomy" id="249408"/>
    <lineage>
        <taxon>Bacteria</taxon>
        <taxon>Thermotogati</taxon>
        <taxon>Deinococcota</taxon>
        <taxon>Deinococci</taxon>
        <taxon>Deinococcales</taxon>
        <taxon>Deinococcaceae</taxon>
        <taxon>Deinococcus</taxon>
    </lineage>
</organism>
<dbReference type="STRING" id="249408.BOO71_0000631"/>
<dbReference type="EMBL" id="MSTI01000007">
    <property type="protein sequence ID" value="OLV20201.1"/>
    <property type="molecule type" value="Genomic_DNA"/>
</dbReference>
<name>A0A1U7P4V3_9DEIO</name>
<evidence type="ECO:0000313" key="2">
    <source>
        <dbReference type="Proteomes" id="UP000186607"/>
    </source>
</evidence>
<gene>
    <name evidence="1" type="ORF">BOO71_0000631</name>
</gene>
<dbReference type="AlphaFoldDB" id="A0A1U7P4V3"/>
<protein>
    <submittedName>
        <fullName evidence="1">Uncharacterized protein</fullName>
    </submittedName>
</protein>
<proteinExistence type="predicted"/>
<comment type="caution">
    <text evidence="1">The sequence shown here is derived from an EMBL/GenBank/DDBJ whole genome shotgun (WGS) entry which is preliminary data.</text>
</comment>